<proteinExistence type="predicted"/>
<name>A0AA35ZUE1_LACSI</name>
<dbReference type="GO" id="GO:0005545">
    <property type="term" value="F:1-phosphatidylinositol binding"/>
    <property type="evidence" value="ECO:0007669"/>
    <property type="project" value="InterPro"/>
</dbReference>
<dbReference type="InterPro" id="IPR014712">
    <property type="entry name" value="ANTH_dom_sf"/>
</dbReference>
<dbReference type="Pfam" id="PF07651">
    <property type="entry name" value="ANTH"/>
    <property type="match status" value="1"/>
</dbReference>
<keyword evidence="3" id="KW-1185">Reference proteome</keyword>
<dbReference type="GO" id="GO:0048268">
    <property type="term" value="P:clathrin coat assembly"/>
    <property type="evidence" value="ECO:0007669"/>
    <property type="project" value="InterPro"/>
</dbReference>
<dbReference type="GO" id="GO:0000149">
    <property type="term" value="F:SNARE binding"/>
    <property type="evidence" value="ECO:0007669"/>
    <property type="project" value="TreeGrafter"/>
</dbReference>
<dbReference type="FunFam" id="1.20.58.150:FF:000005">
    <property type="entry name" value="putative clathrin assembly protein At2g25430"/>
    <property type="match status" value="1"/>
</dbReference>
<evidence type="ECO:0000313" key="2">
    <source>
        <dbReference type="EMBL" id="CAI9298396.1"/>
    </source>
</evidence>
<dbReference type="AlphaFoldDB" id="A0AA35ZUE1"/>
<dbReference type="EMBL" id="OX465084">
    <property type="protein sequence ID" value="CAI9298396.1"/>
    <property type="molecule type" value="Genomic_DNA"/>
</dbReference>
<dbReference type="GO" id="GO:0032050">
    <property type="term" value="F:clathrin heavy chain binding"/>
    <property type="evidence" value="ECO:0007669"/>
    <property type="project" value="TreeGrafter"/>
</dbReference>
<organism evidence="2 3">
    <name type="scientific">Lactuca saligna</name>
    <name type="common">Willowleaf lettuce</name>
    <dbReference type="NCBI Taxonomy" id="75948"/>
    <lineage>
        <taxon>Eukaryota</taxon>
        <taxon>Viridiplantae</taxon>
        <taxon>Streptophyta</taxon>
        <taxon>Embryophyta</taxon>
        <taxon>Tracheophyta</taxon>
        <taxon>Spermatophyta</taxon>
        <taxon>Magnoliopsida</taxon>
        <taxon>eudicotyledons</taxon>
        <taxon>Gunneridae</taxon>
        <taxon>Pentapetalae</taxon>
        <taxon>asterids</taxon>
        <taxon>campanulids</taxon>
        <taxon>Asterales</taxon>
        <taxon>Asteraceae</taxon>
        <taxon>Cichorioideae</taxon>
        <taxon>Cichorieae</taxon>
        <taxon>Lactucinae</taxon>
        <taxon>Lactuca</taxon>
    </lineage>
</organism>
<dbReference type="GO" id="GO:0030136">
    <property type="term" value="C:clathrin-coated vesicle"/>
    <property type="evidence" value="ECO:0007669"/>
    <property type="project" value="InterPro"/>
</dbReference>
<accession>A0AA35ZUE1</accession>
<dbReference type="GO" id="GO:0072583">
    <property type="term" value="P:clathrin-dependent endocytosis"/>
    <property type="evidence" value="ECO:0007669"/>
    <property type="project" value="InterPro"/>
</dbReference>
<dbReference type="Gene3D" id="1.20.58.150">
    <property type="entry name" value="ANTH domain"/>
    <property type="match status" value="1"/>
</dbReference>
<dbReference type="PANTHER" id="PTHR22951">
    <property type="entry name" value="CLATHRIN ASSEMBLY PROTEIN"/>
    <property type="match status" value="1"/>
</dbReference>
<dbReference type="PANTHER" id="PTHR22951:SF62">
    <property type="entry name" value="ASSEMBLY PLANT-LIKE PROTEIN, PUTATIVE-RELATED"/>
    <property type="match status" value="1"/>
</dbReference>
<dbReference type="SUPFAM" id="SSF89009">
    <property type="entry name" value="GAT-like domain"/>
    <property type="match status" value="1"/>
</dbReference>
<evidence type="ECO:0000313" key="3">
    <source>
        <dbReference type="Proteomes" id="UP001177003"/>
    </source>
</evidence>
<dbReference type="InterPro" id="IPR045192">
    <property type="entry name" value="AP180-like"/>
</dbReference>
<evidence type="ECO:0000259" key="1">
    <source>
        <dbReference type="Pfam" id="PF07651"/>
    </source>
</evidence>
<dbReference type="GO" id="GO:0006900">
    <property type="term" value="P:vesicle budding from membrane"/>
    <property type="evidence" value="ECO:0007669"/>
    <property type="project" value="TreeGrafter"/>
</dbReference>
<sequence length="180" mass="20245">MGAFRPTGDAKSTRIVLIALHLVLKESFRVYADACEMIEVLLQGFSEMEYDIGVKVFDQFVYAAKMSDELVVFYNWCEEIGVVRSSEFPNVQKITDKILGSLETFLSERKIAYDNGKIDEIKAVPLPPPESHNPPPPAAMLTGDLLNLKDDGNGRLQSREDPFAASLRVLPPLYMWKQYG</sequence>
<dbReference type="GO" id="GO:0005905">
    <property type="term" value="C:clathrin-coated pit"/>
    <property type="evidence" value="ECO:0007669"/>
    <property type="project" value="TreeGrafter"/>
</dbReference>
<gene>
    <name evidence="2" type="ORF">LSALG_LOCUS37164</name>
</gene>
<protein>
    <recommendedName>
        <fullName evidence="1">AP180 N-terminal homology (ANTH) domain-containing protein</fullName>
    </recommendedName>
</protein>
<feature type="domain" description="AP180 N-terminal homology (ANTH)" evidence="1">
    <location>
        <begin position="4"/>
        <end position="107"/>
    </location>
</feature>
<dbReference type="GO" id="GO:0005546">
    <property type="term" value="F:phosphatidylinositol-4,5-bisphosphate binding"/>
    <property type="evidence" value="ECO:0007669"/>
    <property type="project" value="TreeGrafter"/>
</dbReference>
<dbReference type="InterPro" id="IPR011417">
    <property type="entry name" value="ANTH_dom"/>
</dbReference>
<reference evidence="2" key="1">
    <citation type="submission" date="2023-04" db="EMBL/GenBank/DDBJ databases">
        <authorList>
            <person name="Vijverberg K."/>
            <person name="Xiong W."/>
            <person name="Schranz E."/>
        </authorList>
    </citation>
    <scope>NUCLEOTIDE SEQUENCE</scope>
</reference>
<dbReference type="Proteomes" id="UP001177003">
    <property type="component" value="Chromosome 8"/>
</dbReference>